<sequence>MHILRNGSLPSLQGPDHWFSGRVRIDGLYQPEAPACFSSATVTFEPAARTAWHSHPLGQMLIVVAGCGQIQRKGEAIEAIRAGDLVWIAPGEIHWHGAAPLTAMSHIAIQEYQDGTAVSWFEQVSEAHYLESQPAAG</sequence>
<accession>A0ABV8CNW1</accession>
<dbReference type="Pfam" id="PF07883">
    <property type="entry name" value="Cupin_2"/>
    <property type="match status" value="1"/>
</dbReference>
<reference evidence="3" key="1">
    <citation type="journal article" date="2019" name="Int. J. Syst. Evol. Microbiol.">
        <title>The Global Catalogue of Microorganisms (GCM) 10K type strain sequencing project: providing services to taxonomists for standard genome sequencing and annotation.</title>
        <authorList>
            <consortium name="The Broad Institute Genomics Platform"/>
            <consortium name="The Broad Institute Genome Sequencing Center for Infectious Disease"/>
            <person name="Wu L."/>
            <person name="Ma J."/>
        </authorList>
    </citation>
    <scope>NUCLEOTIDE SEQUENCE [LARGE SCALE GENOMIC DNA]</scope>
    <source>
        <strain evidence="3">CCUG 54939</strain>
    </source>
</reference>
<protein>
    <submittedName>
        <fullName evidence="2">Cupin domain-containing protein</fullName>
    </submittedName>
</protein>
<dbReference type="InterPro" id="IPR013096">
    <property type="entry name" value="Cupin_2"/>
</dbReference>
<dbReference type="Gene3D" id="2.60.120.10">
    <property type="entry name" value="Jelly Rolls"/>
    <property type="match status" value="1"/>
</dbReference>
<gene>
    <name evidence="2" type="ORF">ACFOSS_10535</name>
</gene>
<dbReference type="InterPro" id="IPR011051">
    <property type="entry name" value="RmlC_Cupin_sf"/>
</dbReference>
<dbReference type="InterPro" id="IPR047263">
    <property type="entry name" value="HNL-like_cupin"/>
</dbReference>
<comment type="caution">
    <text evidence="2">The sequence shown here is derived from an EMBL/GenBank/DDBJ whole genome shotgun (WGS) entry which is preliminary data.</text>
</comment>
<evidence type="ECO:0000313" key="3">
    <source>
        <dbReference type="Proteomes" id="UP001595692"/>
    </source>
</evidence>
<dbReference type="CDD" id="cd02233">
    <property type="entry name" value="cupin_HNL-like"/>
    <property type="match status" value="1"/>
</dbReference>
<dbReference type="InterPro" id="IPR014710">
    <property type="entry name" value="RmlC-like_jellyroll"/>
</dbReference>
<dbReference type="RefSeq" id="WP_377152314.1">
    <property type="nucleotide sequence ID" value="NZ_JBHSAF010000014.1"/>
</dbReference>
<organism evidence="2 3">
    <name type="scientific">Pseudaeromonas sharmana</name>
    <dbReference type="NCBI Taxonomy" id="328412"/>
    <lineage>
        <taxon>Bacteria</taxon>
        <taxon>Pseudomonadati</taxon>
        <taxon>Pseudomonadota</taxon>
        <taxon>Gammaproteobacteria</taxon>
        <taxon>Aeromonadales</taxon>
        <taxon>Aeromonadaceae</taxon>
        <taxon>Pseudaeromonas</taxon>
    </lineage>
</organism>
<dbReference type="PANTHER" id="PTHR43698:SF1">
    <property type="entry name" value="BLL4564 PROTEIN"/>
    <property type="match status" value="1"/>
</dbReference>
<dbReference type="Proteomes" id="UP001595692">
    <property type="component" value="Unassembled WGS sequence"/>
</dbReference>
<feature type="domain" description="Cupin type-2" evidence="1">
    <location>
        <begin position="41"/>
        <end position="98"/>
    </location>
</feature>
<keyword evidence="3" id="KW-1185">Reference proteome</keyword>
<dbReference type="SUPFAM" id="SSF51182">
    <property type="entry name" value="RmlC-like cupins"/>
    <property type="match status" value="1"/>
</dbReference>
<dbReference type="PANTHER" id="PTHR43698">
    <property type="entry name" value="RIBD C-TERMINAL DOMAIN CONTAINING PROTEIN"/>
    <property type="match status" value="1"/>
</dbReference>
<evidence type="ECO:0000259" key="1">
    <source>
        <dbReference type="Pfam" id="PF07883"/>
    </source>
</evidence>
<name>A0ABV8CNW1_9GAMM</name>
<dbReference type="EMBL" id="JBHSAF010000014">
    <property type="protein sequence ID" value="MFC3913900.1"/>
    <property type="molecule type" value="Genomic_DNA"/>
</dbReference>
<proteinExistence type="predicted"/>
<evidence type="ECO:0000313" key="2">
    <source>
        <dbReference type="EMBL" id="MFC3913900.1"/>
    </source>
</evidence>